<name>A0A2M4DC80_ANODA</name>
<feature type="chain" id="PRO_5014967088" evidence="1">
    <location>
        <begin position="23"/>
        <end position="158"/>
    </location>
</feature>
<accession>A0A2M4DC80</accession>
<evidence type="ECO:0000313" key="2">
    <source>
        <dbReference type="EMBL" id="MBW75192.1"/>
    </source>
</evidence>
<dbReference type="AlphaFoldDB" id="A0A2M4DC80"/>
<dbReference type="EMBL" id="GGFL01011014">
    <property type="protein sequence ID" value="MBW75192.1"/>
    <property type="molecule type" value="Transcribed_RNA"/>
</dbReference>
<feature type="signal peptide" evidence="1">
    <location>
        <begin position="1"/>
        <end position="22"/>
    </location>
</feature>
<sequence>MIALLFLMRCGFLVASYPVVGAAGRPSVDEVAAAAAADDERRRRSGMPRGKPVFPVHYRHTHTKRGERALEHTTRSTPYSFDTILSQIHTPSIGLFSIGCATQSGTGTHSLCAMHAYTDKTFQPSGREPRAAAASFCDRVARRSICHSILSRSLRIAK</sequence>
<keyword evidence="1" id="KW-0732">Signal</keyword>
<organism evidence="2">
    <name type="scientific">Anopheles darlingi</name>
    <name type="common">Mosquito</name>
    <dbReference type="NCBI Taxonomy" id="43151"/>
    <lineage>
        <taxon>Eukaryota</taxon>
        <taxon>Metazoa</taxon>
        <taxon>Ecdysozoa</taxon>
        <taxon>Arthropoda</taxon>
        <taxon>Hexapoda</taxon>
        <taxon>Insecta</taxon>
        <taxon>Pterygota</taxon>
        <taxon>Neoptera</taxon>
        <taxon>Endopterygota</taxon>
        <taxon>Diptera</taxon>
        <taxon>Nematocera</taxon>
        <taxon>Culicoidea</taxon>
        <taxon>Culicidae</taxon>
        <taxon>Anophelinae</taxon>
        <taxon>Anopheles</taxon>
    </lineage>
</organism>
<reference evidence="2" key="1">
    <citation type="submission" date="2018-01" db="EMBL/GenBank/DDBJ databases">
        <title>An insight into the sialome of Amazonian anophelines.</title>
        <authorList>
            <person name="Ribeiro J.M."/>
            <person name="Scarpassa V."/>
            <person name="Calvo E."/>
        </authorList>
    </citation>
    <scope>NUCLEOTIDE SEQUENCE</scope>
</reference>
<evidence type="ECO:0000256" key="1">
    <source>
        <dbReference type="SAM" id="SignalP"/>
    </source>
</evidence>
<protein>
    <submittedName>
        <fullName evidence="2">Putative secreted protein</fullName>
    </submittedName>
</protein>
<proteinExistence type="predicted"/>